<comment type="caution">
    <text evidence="3">The sequence shown here is derived from an EMBL/GenBank/DDBJ whole genome shotgun (WGS) entry which is preliminary data.</text>
</comment>
<organism evidence="3 4">
    <name type="scientific">Staphylotrichum longicolle</name>
    <dbReference type="NCBI Taxonomy" id="669026"/>
    <lineage>
        <taxon>Eukaryota</taxon>
        <taxon>Fungi</taxon>
        <taxon>Dikarya</taxon>
        <taxon>Ascomycota</taxon>
        <taxon>Pezizomycotina</taxon>
        <taxon>Sordariomycetes</taxon>
        <taxon>Sordariomycetidae</taxon>
        <taxon>Sordariales</taxon>
        <taxon>Chaetomiaceae</taxon>
        <taxon>Staphylotrichum</taxon>
    </lineage>
</organism>
<evidence type="ECO:0000256" key="1">
    <source>
        <dbReference type="SAM" id="MobiDB-lite"/>
    </source>
</evidence>
<feature type="domain" description="Programmed cell death protein 2 C-terminal" evidence="2">
    <location>
        <begin position="203"/>
        <end position="267"/>
    </location>
</feature>
<dbReference type="PANTHER" id="PTHR47524:SF1">
    <property type="entry name" value="20S RRNA ACCUMULATION PROTEIN 4"/>
    <property type="match status" value="1"/>
</dbReference>
<dbReference type="PANTHER" id="PTHR47524">
    <property type="entry name" value="20S RRNA ACCUMULATION PROTEIN 4"/>
    <property type="match status" value="1"/>
</dbReference>
<protein>
    <recommendedName>
        <fullName evidence="2">Programmed cell death protein 2 C-terminal domain-containing protein</fullName>
    </recommendedName>
</protein>
<evidence type="ECO:0000313" key="4">
    <source>
        <dbReference type="Proteomes" id="UP001197093"/>
    </source>
</evidence>
<keyword evidence="4" id="KW-1185">Reference proteome</keyword>
<sequence length="274" mass="29429">MAPYDSDSSGAEDDDFTETNVLLGYASADANGEEISRLGGRPDWLDASKPPSAALARCKVCKDMMVLLLQLNAELPDRFPGHERRLYVLSCRRKGCRRQEGSIRAIRGVRVSAQPASTTAEKETQPKETPVPKPASTGLGEALFGTLDPVSLPAVPKPPTMDLDSAEGGSGGGSGGGKEDKEVFESTMDATFQKFADASGRTRSSASGCFEVQLMPEAIQELEVEEEGMEGMDWGTVIVGVCERDCQERGVDVGGAGYLEEWAGVQWEELTMKR</sequence>
<dbReference type="AlphaFoldDB" id="A0AAD4F6Q1"/>
<dbReference type="EMBL" id="JAHCVI010000001">
    <property type="protein sequence ID" value="KAG7294149.1"/>
    <property type="molecule type" value="Genomic_DNA"/>
</dbReference>
<reference evidence="3" key="1">
    <citation type="submission" date="2023-02" db="EMBL/GenBank/DDBJ databases">
        <authorList>
            <person name="Palmer J.M."/>
        </authorList>
    </citation>
    <scope>NUCLEOTIDE SEQUENCE</scope>
    <source>
        <strain evidence="3">FW57</strain>
    </source>
</reference>
<proteinExistence type="predicted"/>
<dbReference type="InterPro" id="IPR007320">
    <property type="entry name" value="PDCD2_C"/>
</dbReference>
<dbReference type="Pfam" id="PF04194">
    <property type="entry name" value="PDCD2_C"/>
    <property type="match status" value="1"/>
</dbReference>
<evidence type="ECO:0000259" key="2">
    <source>
        <dbReference type="Pfam" id="PF04194"/>
    </source>
</evidence>
<dbReference type="GO" id="GO:0030490">
    <property type="term" value="P:maturation of SSU-rRNA"/>
    <property type="evidence" value="ECO:0007669"/>
    <property type="project" value="TreeGrafter"/>
</dbReference>
<evidence type="ECO:0000313" key="3">
    <source>
        <dbReference type="EMBL" id="KAG7294149.1"/>
    </source>
</evidence>
<accession>A0AAD4F6Q1</accession>
<feature type="region of interest" description="Disordered" evidence="1">
    <location>
        <begin position="111"/>
        <end position="181"/>
    </location>
</feature>
<dbReference type="Proteomes" id="UP001197093">
    <property type="component" value="Unassembled WGS sequence"/>
</dbReference>
<dbReference type="GO" id="GO:0005737">
    <property type="term" value="C:cytoplasm"/>
    <property type="evidence" value="ECO:0007669"/>
    <property type="project" value="InterPro"/>
</dbReference>
<gene>
    <name evidence="3" type="ORF">NEMBOFW57_004217</name>
</gene>
<name>A0AAD4F6Q1_9PEZI</name>